<dbReference type="FunFam" id="3.40.50.12230:FF:000001">
    <property type="entry name" value="Methionyl-tRNA formyltransferase"/>
    <property type="match status" value="1"/>
</dbReference>
<sequence>MNIVFMGTPEFAVPTLEYLINEKYNILYAVTQPDKPRGRGNKVTYSPVKECALSNNIKVLQPQVIKNDEEFIEAVKKANPDYIVVVAFGQILPKEILDIPKYGCINVHASLLPKLRGAAPINWSIINGDSETGITTMMMDTGLDTGNMLVKEAIKIGEKENSGELHDRLKILGAQTLIKTLKRIESGEIKGIPQEHEKSTYAPMLNKETGKIDWNKGSVGIKNLVRGTNPWPVAYGILDGQKLKIWEVAAENLGNVDLAPGMVWKIDKSGIHVQCKNGGIILKEVQGENGKRTDAHAYTLGHTINIGARFL</sequence>
<feature type="domain" description="Formyl transferase N-terminal" evidence="6">
    <location>
        <begin position="1"/>
        <end position="180"/>
    </location>
</feature>
<dbReference type="Gene3D" id="3.40.50.12230">
    <property type="match status" value="1"/>
</dbReference>
<dbReference type="HAMAP" id="MF_00182">
    <property type="entry name" value="Formyl_trans"/>
    <property type="match status" value="1"/>
</dbReference>
<comment type="similarity">
    <text evidence="1 5">Belongs to the Fmt family.</text>
</comment>
<dbReference type="CDD" id="cd08704">
    <property type="entry name" value="Met_tRNA_FMT_C"/>
    <property type="match status" value="1"/>
</dbReference>
<dbReference type="SUPFAM" id="SSF50486">
    <property type="entry name" value="FMT C-terminal domain-like"/>
    <property type="match status" value="1"/>
</dbReference>
<evidence type="ECO:0000256" key="2">
    <source>
        <dbReference type="ARBA" id="ARBA00012261"/>
    </source>
</evidence>
<dbReference type="Proteomes" id="UP000050326">
    <property type="component" value="Unassembled WGS sequence"/>
</dbReference>
<dbReference type="CDD" id="cd08646">
    <property type="entry name" value="FMT_core_Met-tRNA-FMT_N"/>
    <property type="match status" value="1"/>
</dbReference>
<dbReference type="EC" id="2.1.2.9" evidence="2 5"/>
<dbReference type="RefSeq" id="WP_054875184.1">
    <property type="nucleotide sequence ID" value="NZ_LKET01000032.1"/>
</dbReference>
<feature type="domain" description="Formyl transferase C-terminal" evidence="7">
    <location>
        <begin position="205"/>
        <end position="302"/>
    </location>
</feature>
<dbReference type="GO" id="GO:0005829">
    <property type="term" value="C:cytosol"/>
    <property type="evidence" value="ECO:0007669"/>
    <property type="project" value="TreeGrafter"/>
</dbReference>
<evidence type="ECO:0000259" key="6">
    <source>
        <dbReference type="Pfam" id="PF00551"/>
    </source>
</evidence>
<dbReference type="EMBL" id="LKET01000032">
    <property type="protein sequence ID" value="KPU43978.1"/>
    <property type="molecule type" value="Genomic_DNA"/>
</dbReference>
<accession>A0A0P8YW95</accession>
<evidence type="ECO:0000259" key="7">
    <source>
        <dbReference type="Pfam" id="PF02911"/>
    </source>
</evidence>
<dbReference type="InterPro" id="IPR041711">
    <property type="entry name" value="Met-tRNA-FMT_N"/>
</dbReference>
<name>A0A0P8YW95_9CLOT</name>
<comment type="caution">
    <text evidence="8">The sequence shown here is derived from an EMBL/GenBank/DDBJ whole genome shotgun (WGS) entry which is preliminary data.</text>
</comment>
<dbReference type="PANTHER" id="PTHR11138">
    <property type="entry name" value="METHIONYL-TRNA FORMYLTRANSFERASE"/>
    <property type="match status" value="1"/>
</dbReference>
<dbReference type="GO" id="GO:0004479">
    <property type="term" value="F:methionyl-tRNA formyltransferase activity"/>
    <property type="evidence" value="ECO:0007669"/>
    <property type="project" value="UniProtKB-UniRule"/>
</dbReference>
<organism evidence="8 9">
    <name type="scientific">Oxobacter pfennigii</name>
    <dbReference type="NCBI Taxonomy" id="36849"/>
    <lineage>
        <taxon>Bacteria</taxon>
        <taxon>Bacillati</taxon>
        <taxon>Bacillota</taxon>
        <taxon>Clostridia</taxon>
        <taxon>Eubacteriales</taxon>
        <taxon>Clostridiaceae</taxon>
        <taxon>Oxobacter</taxon>
    </lineage>
</organism>
<evidence type="ECO:0000256" key="5">
    <source>
        <dbReference type="HAMAP-Rule" id="MF_00182"/>
    </source>
</evidence>
<evidence type="ECO:0000256" key="3">
    <source>
        <dbReference type="ARBA" id="ARBA00022679"/>
    </source>
</evidence>
<dbReference type="PANTHER" id="PTHR11138:SF5">
    <property type="entry name" value="METHIONYL-TRNA FORMYLTRANSFERASE, MITOCHONDRIAL"/>
    <property type="match status" value="1"/>
</dbReference>
<dbReference type="PATRIC" id="fig|36849.3.peg.2262"/>
<dbReference type="AlphaFoldDB" id="A0A0P8YW95"/>
<dbReference type="STRING" id="36849.OXPF_21430"/>
<gene>
    <name evidence="5 8" type="primary">fmt</name>
    <name evidence="8" type="ORF">OXPF_21430</name>
</gene>
<dbReference type="Pfam" id="PF02911">
    <property type="entry name" value="Formyl_trans_C"/>
    <property type="match status" value="1"/>
</dbReference>
<dbReference type="NCBIfam" id="TIGR00460">
    <property type="entry name" value="fmt"/>
    <property type="match status" value="1"/>
</dbReference>
<reference evidence="8 9" key="1">
    <citation type="submission" date="2015-09" db="EMBL/GenBank/DDBJ databases">
        <title>Genome sequence of Oxobacter pfennigii DSM 3222.</title>
        <authorList>
            <person name="Poehlein A."/>
            <person name="Bengelsdorf F.R."/>
            <person name="Schiel-Bengelsdorf B."/>
            <person name="Duerre P."/>
            <person name="Daniel R."/>
        </authorList>
    </citation>
    <scope>NUCLEOTIDE SEQUENCE [LARGE SCALE GENOMIC DNA]</scope>
    <source>
        <strain evidence="8 9">DSM 3222</strain>
    </source>
</reference>
<dbReference type="InterPro" id="IPR044135">
    <property type="entry name" value="Met-tRNA-FMT_C"/>
</dbReference>
<dbReference type="SUPFAM" id="SSF53328">
    <property type="entry name" value="Formyltransferase"/>
    <property type="match status" value="1"/>
</dbReference>
<protein>
    <recommendedName>
        <fullName evidence="2 5">Methionyl-tRNA formyltransferase</fullName>
        <ecNumber evidence="2 5">2.1.2.9</ecNumber>
    </recommendedName>
</protein>
<feature type="binding site" evidence="5">
    <location>
        <begin position="110"/>
        <end position="113"/>
    </location>
    <ligand>
        <name>(6S)-5,6,7,8-tetrahydrofolate</name>
        <dbReference type="ChEBI" id="CHEBI:57453"/>
    </ligand>
</feature>
<dbReference type="InterPro" id="IPR005794">
    <property type="entry name" value="Fmt"/>
</dbReference>
<evidence type="ECO:0000313" key="8">
    <source>
        <dbReference type="EMBL" id="KPU43978.1"/>
    </source>
</evidence>
<dbReference type="InterPro" id="IPR005793">
    <property type="entry name" value="Formyl_trans_C"/>
</dbReference>
<dbReference type="InterPro" id="IPR036477">
    <property type="entry name" value="Formyl_transf_N_sf"/>
</dbReference>
<dbReference type="Pfam" id="PF00551">
    <property type="entry name" value="Formyl_trans_N"/>
    <property type="match status" value="1"/>
</dbReference>
<dbReference type="InterPro" id="IPR011034">
    <property type="entry name" value="Formyl_transferase-like_C_sf"/>
</dbReference>
<evidence type="ECO:0000256" key="4">
    <source>
        <dbReference type="ARBA" id="ARBA00022917"/>
    </source>
</evidence>
<comment type="catalytic activity">
    <reaction evidence="5">
        <text>L-methionyl-tRNA(fMet) + (6R)-10-formyltetrahydrofolate = N-formyl-L-methionyl-tRNA(fMet) + (6S)-5,6,7,8-tetrahydrofolate + H(+)</text>
        <dbReference type="Rhea" id="RHEA:24380"/>
        <dbReference type="Rhea" id="RHEA-COMP:9952"/>
        <dbReference type="Rhea" id="RHEA-COMP:9953"/>
        <dbReference type="ChEBI" id="CHEBI:15378"/>
        <dbReference type="ChEBI" id="CHEBI:57453"/>
        <dbReference type="ChEBI" id="CHEBI:78530"/>
        <dbReference type="ChEBI" id="CHEBI:78844"/>
        <dbReference type="ChEBI" id="CHEBI:195366"/>
        <dbReference type="EC" id="2.1.2.9"/>
    </reaction>
</comment>
<proteinExistence type="inferred from homology"/>
<keyword evidence="4 5" id="KW-0648">Protein biosynthesis</keyword>
<keyword evidence="3 5" id="KW-0808">Transferase</keyword>
<evidence type="ECO:0000313" key="9">
    <source>
        <dbReference type="Proteomes" id="UP000050326"/>
    </source>
</evidence>
<keyword evidence="9" id="KW-1185">Reference proteome</keyword>
<evidence type="ECO:0000256" key="1">
    <source>
        <dbReference type="ARBA" id="ARBA00010699"/>
    </source>
</evidence>
<dbReference type="InterPro" id="IPR002376">
    <property type="entry name" value="Formyl_transf_N"/>
</dbReference>
<comment type="function">
    <text evidence="5">Attaches a formyl group to the free amino group of methionyl-tRNA(fMet). The formyl group appears to play a dual role in the initiator identity of N-formylmethionyl-tRNA by promoting its recognition by IF2 and preventing the misappropriation of this tRNA by the elongation apparatus.</text>
</comment>